<evidence type="ECO:0000313" key="1">
    <source>
        <dbReference type="EMBL" id="ORV47900.1"/>
    </source>
</evidence>
<keyword evidence="2" id="KW-1185">Reference proteome</keyword>
<dbReference type="Proteomes" id="UP000193010">
    <property type="component" value="Unassembled WGS sequence"/>
</dbReference>
<accession>A0A1X1TTI7</accession>
<sequence length="324" mass="34548">MSSAAKDGRDAGELCGRPPTGVLATTSRQAILDLDADVVVHCSVGVGPQGLLPFDDDVIALLESGKNVISTASYFSPLIEGPERMAKLETACAKGSSTLYGAGIDPGFVCDRVAALLSGSVAKIDKIRMIESMDVSTNPGELLLSEVGFGKRPEERSLDSPGVLYYGLRLLPAAVAKLADLLGVELDMVMPSRADVVLTDREMDVAMGTLKEGTIRAVLHEFSGMRGGEAFITHQWVTYMGDEGMPEDWVLAPKGEKGKPPPYFVRVEIDGHPGLKVDMVYTDDEDASSFSFPTATVCINSIPDVVAAPPGFLQEKIFGHWRSG</sequence>
<dbReference type="Gene3D" id="3.40.50.720">
    <property type="entry name" value="NAD(P)-binding Rossmann-like Domain"/>
    <property type="match status" value="1"/>
</dbReference>
<evidence type="ECO:0000313" key="2">
    <source>
        <dbReference type="Proteomes" id="UP000193010"/>
    </source>
</evidence>
<organism evidence="1 2">
    <name type="scientific">Mycobacterium florentinum</name>
    <dbReference type="NCBI Taxonomy" id="292462"/>
    <lineage>
        <taxon>Bacteria</taxon>
        <taxon>Bacillati</taxon>
        <taxon>Actinomycetota</taxon>
        <taxon>Actinomycetes</taxon>
        <taxon>Mycobacteriales</taxon>
        <taxon>Mycobacteriaceae</taxon>
        <taxon>Mycobacterium</taxon>
        <taxon>Mycobacterium simiae complex</taxon>
    </lineage>
</organism>
<comment type="caution">
    <text evidence="1">The sequence shown here is derived from an EMBL/GenBank/DDBJ whole genome shotgun (WGS) entry which is preliminary data.</text>
</comment>
<dbReference type="STRING" id="292462.AWC05_04760"/>
<gene>
    <name evidence="1" type="ORF">AWC05_04760</name>
</gene>
<proteinExistence type="predicted"/>
<name>A0A1X1TTI7_MYCFL</name>
<dbReference type="AlphaFoldDB" id="A0A1X1TTI7"/>
<reference evidence="1 2" key="1">
    <citation type="submission" date="2016-01" db="EMBL/GenBank/DDBJ databases">
        <title>The new phylogeny of the genus Mycobacterium.</title>
        <authorList>
            <person name="Tarcisio F."/>
            <person name="Conor M."/>
            <person name="Antonella G."/>
            <person name="Elisabetta G."/>
            <person name="Giulia F.S."/>
            <person name="Sara T."/>
            <person name="Anna F."/>
            <person name="Clotilde B."/>
            <person name="Roberto B."/>
            <person name="Veronica D.S."/>
            <person name="Fabio R."/>
            <person name="Monica P."/>
            <person name="Olivier J."/>
            <person name="Enrico T."/>
            <person name="Nicola S."/>
        </authorList>
    </citation>
    <scope>NUCLEOTIDE SEQUENCE [LARGE SCALE GENOMIC DNA]</scope>
    <source>
        <strain evidence="1 2">DSM 44852</strain>
    </source>
</reference>
<protein>
    <recommendedName>
        <fullName evidence="3">Dihydrodipicolinate reductase</fullName>
    </recommendedName>
</protein>
<evidence type="ECO:0008006" key="3">
    <source>
        <dbReference type="Google" id="ProtNLM"/>
    </source>
</evidence>
<dbReference type="EMBL" id="LQOV01000034">
    <property type="protein sequence ID" value="ORV47900.1"/>
    <property type="molecule type" value="Genomic_DNA"/>
</dbReference>